<dbReference type="Proteomes" id="UP000006727">
    <property type="component" value="Chromosome 19"/>
</dbReference>
<dbReference type="PANTHER" id="PTHR31636">
    <property type="entry name" value="OSJNBA0084A10.13 PROTEIN-RELATED"/>
    <property type="match status" value="1"/>
</dbReference>
<evidence type="ECO:0000313" key="5">
    <source>
        <dbReference type="Proteomes" id="UP000006727"/>
    </source>
</evidence>
<feature type="compositionally biased region" description="Basic and acidic residues" evidence="3">
    <location>
        <begin position="56"/>
        <end position="68"/>
    </location>
</feature>
<keyword evidence="5" id="KW-1185">Reference proteome</keyword>
<dbReference type="GO" id="GO:0006355">
    <property type="term" value="P:regulation of DNA-templated transcription"/>
    <property type="evidence" value="ECO:0000318"/>
    <property type="project" value="GO_Central"/>
</dbReference>
<reference evidence="4" key="3">
    <citation type="submission" date="2020-12" db="UniProtKB">
        <authorList>
            <consortium name="EnsemblPlants"/>
        </authorList>
    </citation>
    <scope>IDENTIFICATION</scope>
</reference>
<dbReference type="GO" id="GO:0005634">
    <property type="term" value="C:nucleus"/>
    <property type="evidence" value="ECO:0000318"/>
    <property type="project" value="GO_Central"/>
</dbReference>
<feature type="region of interest" description="Disordered" evidence="3">
    <location>
        <begin position="43"/>
        <end position="68"/>
    </location>
</feature>
<keyword evidence="2" id="KW-0804">Transcription</keyword>
<evidence type="ECO:0000313" key="4">
    <source>
        <dbReference type="EnsemblPlants" id="PAC:32939127.CDS.1"/>
    </source>
</evidence>
<proteinExistence type="predicted"/>
<gene>
    <name evidence="4" type="primary">LOC112295798</name>
</gene>
<feature type="compositionally biased region" description="Polar residues" evidence="3">
    <location>
        <begin position="465"/>
        <end position="476"/>
    </location>
</feature>
<keyword evidence="1" id="KW-0805">Transcription regulation</keyword>
<dbReference type="Gramene" id="Pp3c19_18560V3.3">
    <property type="protein sequence ID" value="PAC:32939127.CDS.1"/>
    <property type="gene ID" value="Pp3c19_18560"/>
</dbReference>
<dbReference type="GO" id="GO:0003700">
    <property type="term" value="F:DNA-binding transcription factor activity"/>
    <property type="evidence" value="ECO:0000318"/>
    <property type="project" value="GO_Central"/>
</dbReference>
<evidence type="ECO:0000256" key="1">
    <source>
        <dbReference type="ARBA" id="ARBA00023015"/>
    </source>
</evidence>
<protein>
    <submittedName>
        <fullName evidence="4">Uncharacterized protein</fullName>
    </submittedName>
</protein>
<reference evidence="4 5" key="1">
    <citation type="journal article" date="2008" name="Science">
        <title>The Physcomitrella genome reveals evolutionary insights into the conquest of land by plants.</title>
        <authorList>
            <person name="Rensing S."/>
            <person name="Lang D."/>
            <person name="Zimmer A."/>
            <person name="Terry A."/>
            <person name="Salamov A."/>
            <person name="Shapiro H."/>
            <person name="Nishiyama T."/>
            <person name="Perroud P.-F."/>
            <person name="Lindquist E."/>
            <person name="Kamisugi Y."/>
            <person name="Tanahashi T."/>
            <person name="Sakakibara K."/>
            <person name="Fujita T."/>
            <person name="Oishi K."/>
            <person name="Shin-I T."/>
            <person name="Kuroki Y."/>
            <person name="Toyoda A."/>
            <person name="Suzuki Y."/>
            <person name="Hashimoto A."/>
            <person name="Yamaguchi K."/>
            <person name="Sugano A."/>
            <person name="Kohara Y."/>
            <person name="Fujiyama A."/>
            <person name="Anterola A."/>
            <person name="Aoki S."/>
            <person name="Ashton N."/>
            <person name="Barbazuk W.B."/>
            <person name="Barker E."/>
            <person name="Bennetzen J."/>
            <person name="Bezanilla M."/>
            <person name="Blankenship R."/>
            <person name="Cho S.H."/>
            <person name="Dutcher S."/>
            <person name="Estelle M."/>
            <person name="Fawcett J.A."/>
            <person name="Gundlach H."/>
            <person name="Hanada K."/>
            <person name="Heyl A."/>
            <person name="Hicks K.A."/>
            <person name="Hugh J."/>
            <person name="Lohr M."/>
            <person name="Mayer K."/>
            <person name="Melkozernov A."/>
            <person name="Murata T."/>
            <person name="Nelson D."/>
            <person name="Pils B."/>
            <person name="Prigge M."/>
            <person name="Reiss B."/>
            <person name="Renner T."/>
            <person name="Rombauts S."/>
            <person name="Rushton P."/>
            <person name="Sanderfoot A."/>
            <person name="Schween G."/>
            <person name="Shiu S.-H."/>
            <person name="Stueber K."/>
            <person name="Theodoulou F.L."/>
            <person name="Tu H."/>
            <person name="Van de Peer Y."/>
            <person name="Verrier P.J."/>
            <person name="Waters E."/>
            <person name="Wood A."/>
            <person name="Yang L."/>
            <person name="Cove D."/>
            <person name="Cuming A."/>
            <person name="Hasebe M."/>
            <person name="Lucas S."/>
            <person name="Mishler D.B."/>
            <person name="Reski R."/>
            <person name="Grigoriev I."/>
            <person name="Quatrano R.S."/>
            <person name="Boore J.L."/>
        </authorList>
    </citation>
    <scope>NUCLEOTIDE SEQUENCE [LARGE SCALE GENOMIC DNA]</scope>
    <source>
        <strain evidence="4 5">cv. Gransden 2004</strain>
    </source>
</reference>
<dbReference type="Gramene" id="Pp3c19_18560V3.2">
    <property type="protein sequence ID" value="PAC:32939126.CDS.1"/>
    <property type="gene ID" value="Pp3c19_18560"/>
</dbReference>
<accession>A0A7I4EU40</accession>
<dbReference type="EnsemblPlants" id="Pp3c19_18560V3.2">
    <property type="protein sequence ID" value="PAC:32939126.CDS.1"/>
    <property type="gene ID" value="Pp3c19_18560"/>
</dbReference>
<dbReference type="PROSITE" id="PS50985">
    <property type="entry name" value="GRAS"/>
    <property type="match status" value="1"/>
</dbReference>
<dbReference type="EMBL" id="ABEU02000019">
    <property type="status" value="NOT_ANNOTATED_CDS"/>
    <property type="molecule type" value="Genomic_DNA"/>
</dbReference>
<sequence length="852" mass="94025">MALVCPNPRERLGLVTKEPTGVGSRTHYNVGFPGYRDQLRMTDNLRDPFHSGPETGGRDPQDAERRGELQEHRVHLPDLDFGVGAKWNCTGQISSWSSYDSTSQSFPSTSAAGWVVSPLGSNNSPFPSDGSFSDHLSSGLSNTSFPGALPASLQVQSGGSAGGFFSGSTQTASCNGNQLYQNPPSLMNAAPRDSWGKIEDAPSPHHQLSCQYDMEQHGNYGYGVQPAREAVKDHFSGMDEDSVAAWVDGMIMEMMEAMPGVPIEQILTNLSEVLAPSNSQLERIIGSRVQSLYGGAGLRVQTFLHTGPSRFGKRTREGQIGWRNAKSSQNEARAYQDTPSHHHVRPDNFMEQNAVASLARDELHYPRPQKRTIDNLQLSLEPADERSLRHLHTAQQPMPEDQYSHQVLRSRDQTTKPVQHQHYFQPHLQHQQQKSGEIQNDFSPPSNAAQYPILNTRGFNDAVSLPQNVPQSTPRNAQPEPPNATDEEGLQLLALLLQCAEAVSSDDFDQANSILPQLSELATPYGTSVQRVVAYFAEGMASRLVTYCLGICPPLSSKQLVSNQSFLSAMQVFNEICPFVKFSHFTANQAIFDAFEGMFNVHVIDIDIMHGLQWPPLFQLLASRPGGPPHVHITGLGTSIETLEATGKRLTDFAASFNISFEFTAVADKIGNVDLSTLKVEFSDAVAVHWMHHSLYDVTGSDLNTLNLIEKLNPKVITLVEQDLRHGGTFLSRFVEALHYYSALFDSLGASYKADSPERHMVEQQLLSCEIKNILAFGGPARTGEAKFDQWRDELGKRFKPVSLSGKAAHQAALLLQGLFPCEGYTLLEHRGTLKLGWKDLYLFTASAWTNE</sequence>
<organism evidence="4 5">
    <name type="scientific">Physcomitrium patens</name>
    <name type="common">Spreading-leaved earth moss</name>
    <name type="synonym">Physcomitrella patens</name>
    <dbReference type="NCBI Taxonomy" id="3218"/>
    <lineage>
        <taxon>Eukaryota</taxon>
        <taxon>Viridiplantae</taxon>
        <taxon>Streptophyta</taxon>
        <taxon>Embryophyta</taxon>
        <taxon>Bryophyta</taxon>
        <taxon>Bryophytina</taxon>
        <taxon>Bryopsida</taxon>
        <taxon>Funariidae</taxon>
        <taxon>Funariales</taxon>
        <taxon>Funariaceae</taxon>
        <taxon>Physcomitrium</taxon>
    </lineage>
</organism>
<dbReference type="EnsemblPlants" id="Pp3c19_18560V3.3">
    <property type="protein sequence ID" value="PAC:32939127.CDS.1"/>
    <property type="gene ID" value="Pp3c19_18560"/>
</dbReference>
<evidence type="ECO:0000256" key="2">
    <source>
        <dbReference type="ARBA" id="ARBA00023163"/>
    </source>
</evidence>
<dbReference type="AlphaFoldDB" id="A0A7I4EU40"/>
<reference evidence="4 5" key="2">
    <citation type="journal article" date="2018" name="Plant J.">
        <title>The Physcomitrella patens chromosome-scale assembly reveals moss genome structure and evolution.</title>
        <authorList>
            <person name="Lang D."/>
            <person name="Ullrich K.K."/>
            <person name="Murat F."/>
            <person name="Fuchs J."/>
            <person name="Jenkins J."/>
            <person name="Haas F.B."/>
            <person name="Piednoel M."/>
            <person name="Gundlach H."/>
            <person name="Van Bel M."/>
            <person name="Meyberg R."/>
            <person name="Vives C."/>
            <person name="Morata J."/>
            <person name="Symeonidi A."/>
            <person name="Hiss M."/>
            <person name="Muchero W."/>
            <person name="Kamisugi Y."/>
            <person name="Saleh O."/>
            <person name="Blanc G."/>
            <person name="Decker E.L."/>
            <person name="van Gessel N."/>
            <person name="Grimwood J."/>
            <person name="Hayes R.D."/>
            <person name="Graham S.W."/>
            <person name="Gunter L.E."/>
            <person name="McDaniel S.F."/>
            <person name="Hoernstein S.N.W."/>
            <person name="Larsson A."/>
            <person name="Li F.W."/>
            <person name="Perroud P.F."/>
            <person name="Phillips J."/>
            <person name="Ranjan P."/>
            <person name="Rokshar D.S."/>
            <person name="Rothfels C.J."/>
            <person name="Schneider L."/>
            <person name="Shu S."/>
            <person name="Stevenson D.W."/>
            <person name="Thummler F."/>
            <person name="Tillich M."/>
            <person name="Villarreal Aguilar J.C."/>
            <person name="Widiez T."/>
            <person name="Wong G.K."/>
            <person name="Wymore A."/>
            <person name="Zhang Y."/>
            <person name="Zimmer A.D."/>
            <person name="Quatrano R.S."/>
            <person name="Mayer K.F.X."/>
            <person name="Goodstein D."/>
            <person name="Casacuberta J.M."/>
            <person name="Vandepoele K."/>
            <person name="Reski R."/>
            <person name="Cuming A.C."/>
            <person name="Tuskan G.A."/>
            <person name="Maumus F."/>
            <person name="Salse J."/>
            <person name="Schmutz J."/>
            <person name="Rensing S.A."/>
        </authorList>
    </citation>
    <scope>NUCLEOTIDE SEQUENCE [LARGE SCALE GENOMIC DNA]</scope>
    <source>
        <strain evidence="4 5">cv. Gransden 2004</strain>
    </source>
</reference>
<feature type="region of interest" description="Disordered" evidence="3">
    <location>
        <begin position="412"/>
        <end position="485"/>
    </location>
</feature>
<evidence type="ECO:0000256" key="3">
    <source>
        <dbReference type="SAM" id="MobiDB-lite"/>
    </source>
</evidence>
<name>A0A7I4EU40_PHYPA</name>
<dbReference type="InterPro" id="IPR005202">
    <property type="entry name" value="TF_GRAS"/>
</dbReference>
<dbReference type="GO" id="GO:0043565">
    <property type="term" value="F:sequence-specific DNA binding"/>
    <property type="evidence" value="ECO:0000318"/>
    <property type="project" value="GO_Central"/>
</dbReference>
<dbReference type="FunCoup" id="A0A7I4EU40">
    <property type="interactions" value="1009"/>
</dbReference>
<feature type="compositionally biased region" description="Polar residues" evidence="3">
    <location>
        <begin position="428"/>
        <end position="449"/>
    </location>
</feature>
<dbReference type="Pfam" id="PF03514">
    <property type="entry name" value="GRAS"/>
    <property type="match status" value="1"/>
</dbReference>